<reference evidence="1 2" key="1">
    <citation type="submission" date="2021-03" db="EMBL/GenBank/DDBJ databases">
        <title>Genomic Encyclopedia of Type Strains, Phase IV (KMG-IV): sequencing the most valuable type-strain genomes for metagenomic binning, comparative biology and taxonomic classification.</title>
        <authorList>
            <person name="Goeker M."/>
        </authorList>
    </citation>
    <scope>NUCLEOTIDE SEQUENCE [LARGE SCALE GENOMIC DNA]</scope>
    <source>
        <strain evidence="1 2">DSM 26048</strain>
    </source>
</reference>
<name>A0ABS4INZ6_9BACL</name>
<dbReference type="Proteomes" id="UP001519287">
    <property type="component" value="Unassembled WGS sequence"/>
</dbReference>
<evidence type="ECO:0000313" key="2">
    <source>
        <dbReference type="Proteomes" id="UP001519287"/>
    </source>
</evidence>
<dbReference type="EMBL" id="JAGGLB010000002">
    <property type="protein sequence ID" value="MBP1989280.1"/>
    <property type="molecule type" value="Genomic_DNA"/>
</dbReference>
<organism evidence="1 2">
    <name type="scientific">Paenibacillus eucommiae</name>
    <dbReference type="NCBI Taxonomy" id="1355755"/>
    <lineage>
        <taxon>Bacteria</taxon>
        <taxon>Bacillati</taxon>
        <taxon>Bacillota</taxon>
        <taxon>Bacilli</taxon>
        <taxon>Bacillales</taxon>
        <taxon>Paenibacillaceae</taxon>
        <taxon>Paenibacillus</taxon>
    </lineage>
</organism>
<sequence>MSNQGFKKHVIYKKDKWNMMNVEVQGTKIILTEITDQWGEESHTFIGRPAMMNWAKERFSKERFTGSEEEWDAIMLAFSEV</sequence>
<comment type="caution">
    <text evidence="1">The sequence shown here is derived from an EMBL/GenBank/DDBJ whole genome shotgun (WGS) entry which is preliminary data.</text>
</comment>
<proteinExistence type="predicted"/>
<protein>
    <submittedName>
        <fullName evidence="1">Uncharacterized protein</fullName>
    </submittedName>
</protein>
<keyword evidence="2" id="KW-1185">Reference proteome</keyword>
<accession>A0ABS4INZ6</accession>
<gene>
    <name evidence="1" type="ORF">J2Z66_000875</name>
</gene>
<evidence type="ECO:0000313" key="1">
    <source>
        <dbReference type="EMBL" id="MBP1989280.1"/>
    </source>
</evidence>